<name>X1MF35_9ZZZZ</name>
<gene>
    <name evidence="1" type="ORF">S06H3_26618</name>
</gene>
<feature type="non-terminal residue" evidence="1">
    <location>
        <position position="111"/>
    </location>
</feature>
<accession>X1MF35</accession>
<proteinExistence type="predicted"/>
<sequence>MPKWLEEGFFIRLATPEFQTKEFYFIEQIETSTYQYKWAAAVSSNTEDGPRNVEDLKPLATNRLYQCIFGIKTAALIYLNLPPNTRLWGTDKKPIATSSLRELGFKDQEDS</sequence>
<dbReference type="AlphaFoldDB" id="X1MF35"/>
<comment type="caution">
    <text evidence="1">The sequence shown here is derived from an EMBL/GenBank/DDBJ whole genome shotgun (WGS) entry which is preliminary data.</text>
</comment>
<dbReference type="EMBL" id="BARV01015402">
    <property type="protein sequence ID" value="GAI30272.1"/>
    <property type="molecule type" value="Genomic_DNA"/>
</dbReference>
<reference evidence="1" key="1">
    <citation type="journal article" date="2014" name="Front. Microbiol.">
        <title>High frequency of phylogenetically diverse reductive dehalogenase-homologous genes in deep subseafloor sedimentary metagenomes.</title>
        <authorList>
            <person name="Kawai M."/>
            <person name="Futagami T."/>
            <person name="Toyoda A."/>
            <person name="Takaki Y."/>
            <person name="Nishi S."/>
            <person name="Hori S."/>
            <person name="Arai W."/>
            <person name="Tsubouchi T."/>
            <person name="Morono Y."/>
            <person name="Uchiyama I."/>
            <person name="Ito T."/>
            <person name="Fujiyama A."/>
            <person name="Inagaki F."/>
            <person name="Takami H."/>
        </authorList>
    </citation>
    <scope>NUCLEOTIDE SEQUENCE</scope>
    <source>
        <strain evidence="1">Expedition CK06-06</strain>
    </source>
</reference>
<organism evidence="1">
    <name type="scientific">marine sediment metagenome</name>
    <dbReference type="NCBI Taxonomy" id="412755"/>
    <lineage>
        <taxon>unclassified sequences</taxon>
        <taxon>metagenomes</taxon>
        <taxon>ecological metagenomes</taxon>
    </lineage>
</organism>
<protein>
    <submittedName>
        <fullName evidence="1">Uncharacterized protein</fullName>
    </submittedName>
</protein>
<evidence type="ECO:0000313" key="1">
    <source>
        <dbReference type="EMBL" id="GAI30272.1"/>
    </source>
</evidence>